<dbReference type="Gene3D" id="2.60.40.10">
    <property type="entry name" value="Immunoglobulins"/>
    <property type="match status" value="1"/>
</dbReference>
<keyword evidence="8" id="KW-1185">Reference proteome</keyword>
<protein>
    <submittedName>
        <fullName evidence="7">Glycoside hydrolase family 2</fullName>
    </submittedName>
</protein>
<dbReference type="InterPro" id="IPR006103">
    <property type="entry name" value="Glyco_hydro_2_cat"/>
</dbReference>
<dbReference type="Gene3D" id="3.20.20.80">
    <property type="entry name" value="Glycosidases"/>
    <property type="match status" value="1"/>
</dbReference>
<dbReference type="InterPro" id="IPR008979">
    <property type="entry name" value="Galactose-bd-like_sf"/>
</dbReference>
<dbReference type="InterPro" id="IPR017853">
    <property type="entry name" value="GH"/>
</dbReference>
<dbReference type="InterPro" id="IPR051913">
    <property type="entry name" value="GH2_Domain-Containing"/>
</dbReference>
<dbReference type="Pfam" id="PF02836">
    <property type="entry name" value="Glyco_hydro_2_C"/>
    <property type="match status" value="1"/>
</dbReference>
<keyword evidence="3" id="KW-0326">Glycosidase</keyword>
<feature type="domain" description="Glycosyl hydrolases family 2 sugar binding" evidence="6">
    <location>
        <begin position="12"/>
        <end position="163"/>
    </location>
</feature>
<dbReference type="AlphaFoldDB" id="A0A323TDF1"/>
<feature type="domain" description="Glycoside hydrolase family 2 immunoglobulin-like beta-sandwich" evidence="4">
    <location>
        <begin position="166"/>
        <end position="262"/>
    </location>
</feature>
<dbReference type="InterPro" id="IPR006102">
    <property type="entry name" value="Ig-like_GH2"/>
</dbReference>
<sequence length="902" mass="103832">MTEGTLMRKTIDLNGTWAFKMDPTKSGEMDSWHQGLPPGLEVNVPHIWQREGGELVHYTGAAWYEKVISIDKPDPDKKLFIHFGAVDYEAIIWINGRYVGRHEGGFTPFSFDITDKLNQTGEQRVVLRVFDPQDNAEIPIGKQGSWYTRVSGIWQDVWLEEKPELFIENIHVTPSIDKEEAEVTVTLSNIPSEPMLVDITCATYPDNVPMGSSIQVTLSNKQTTCVFPMKGADLWSPDHPALYQLVAKIRGGDMNSAVFGMRQVSFQDGTLYLNHQPLYIRGALDQAYYPDTIYSAPSDEYIINEINEAKNMGLNMLRKHIKIEIPRYLYWADRMGMLIWAEPPNYIKWTKQATKRFEQDLEAMIERDYNHPSIIIWSLYNEEWGLEWTLSKDNEKQTHVYDLYERTKRIDSSRLICDNSGWIHVKTDVNDYHRYFTLPEQKNEWEHDLDSFIIGHNEANFVTGYQSRNEPVIVSEFGMWGLPSVKRMKEHYGGEPWWFLNQGDETHSEDYKSPKTADSHFDKFGLNKIFKDFEDLAETSRKRMFRGVKSLIQEMRKREGLTGYVVTEFTDVEWETNGWLDYLRQPKFLAEEMQSFNGEVAVIADISKRNAWSGENITVDLILSNHSNRPLKGDVTWEIPGTSLQGTLPVDVNGDPVIRIEQPIQFTVPHMDRPELKEIHIQFSESDGTKWGVYEELMFAPAVSQFNYRFWPVSLSIEIVDALERRGATAVESIDEADIVFTSEWSAEVEQGARDGKTVLFFAEAGDDIDEKGFFSFKELPPAESWQRTSSMQSVDTTFFGDLPLRKEMGWEMEGIYPDYVVPFSNYSKAGGRTVYMFGNSQYAENSDLLGIYFEGWLGQMGGTFIRQKVGTGTVYVTTWKLLQTLKTNPLTEHLIQQIVRG</sequence>
<dbReference type="InterPro" id="IPR013783">
    <property type="entry name" value="Ig-like_fold"/>
</dbReference>
<dbReference type="PANTHER" id="PTHR42732">
    <property type="entry name" value="BETA-GALACTOSIDASE"/>
    <property type="match status" value="1"/>
</dbReference>
<dbReference type="SUPFAM" id="SSF51445">
    <property type="entry name" value="(Trans)glycosidases"/>
    <property type="match status" value="1"/>
</dbReference>
<evidence type="ECO:0000313" key="7">
    <source>
        <dbReference type="EMBL" id="PYZ92666.1"/>
    </source>
</evidence>
<dbReference type="Pfam" id="PF02837">
    <property type="entry name" value="Glyco_hydro_2_N"/>
    <property type="match status" value="1"/>
</dbReference>
<dbReference type="Pfam" id="PF00703">
    <property type="entry name" value="Glyco_hydro_2"/>
    <property type="match status" value="1"/>
</dbReference>
<dbReference type="PRINTS" id="PR00132">
    <property type="entry name" value="GLHYDRLASE2"/>
</dbReference>
<evidence type="ECO:0000259" key="4">
    <source>
        <dbReference type="Pfam" id="PF00703"/>
    </source>
</evidence>
<dbReference type="InterPro" id="IPR006104">
    <property type="entry name" value="Glyco_hydro_2_N"/>
</dbReference>
<evidence type="ECO:0000259" key="6">
    <source>
        <dbReference type="Pfam" id="PF02837"/>
    </source>
</evidence>
<dbReference type="EMBL" id="PDOD01000003">
    <property type="protein sequence ID" value="PYZ92666.1"/>
    <property type="molecule type" value="Genomic_DNA"/>
</dbReference>
<name>A0A323TDF1_9BACI</name>
<gene>
    <name evidence="7" type="ORF">CR194_13450</name>
</gene>
<evidence type="ECO:0000256" key="2">
    <source>
        <dbReference type="ARBA" id="ARBA00022801"/>
    </source>
</evidence>
<feature type="domain" description="Glycoside hydrolase family 2 catalytic" evidence="5">
    <location>
        <begin position="267"/>
        <end position="483"/>
    </location>
</feature>
<dbReference type="Gene3D" id="2.60.120.260">
    <property type="entry name" value="Galactose-binding domain-like"/>
    <property type="match status" value="1"/>
</dbReference>
<dbReference type="InterPro" id="IPR006101">
    <property type="entry name" value="Glyco_hydro_2"/>
</dbReference>
<proteinExistence type="inferred from homology"/>
<accession>A0A323TDF1</accession>
<evidence type="ECO:0000259" key="5">
    <source>
        <dbReference type="Pfam" id="PF02836"/>
    </source>
</evidence>
<dbReference type="SUPFAM" id="SSF49785">
    <property type="entry name" value="Galactose-binding domain-like"/>
    <property type="match status" value="1"/>
</dbReference>
<evidence type="ECO:0000313" key="8">
    <source>
        <dbReference type="Proteomes" id="UP000248214"/>
    </source>
</evidence>
<organism evidence="7 8">
    <name type="scientific">Salipaludibacillus keqinensis</name>
    <dbReference type="NCBI Taxonomy" id="2045207"/>
    <lineage>
        <taxon>Bacteria</taxon>
        <taxon>Bacillati</taxon>
        <taxon>Bacillota</taxon>
        <taxon>Bacilli</taxon>
        <taxon>Bacillales</taxon>
        <taxon>Bacillaceae</taxon>
    </lineage>
</organism>
<reference evidence="7 8" key="1">
    <citation type="submission" date="2017-10" db="EMBL/GenBank/DDBJ databases">
        <title>Bacillus sp. nov., a halophilic bacterium isolated from a Keqin Lake.</title>
        <authorList>
            <person name="Wang H."/>
        </authorList>
    </citation>
    <scope>NUCLEOTIDE SEQUENCE [LARGE SCALE GENOMIC DNA]</scope>
    <source>
        <strain evidence="7 8">KQ-12</strain>
    </source>
</reference>
<dbReference type="PANTHER" id="PTHR42732:SF3">
    <property type="entry name" value="HYDROLASE"/>
    <property type="match status" value="1"/>
</dbReference>
<dbReference type="Proteomes" id="UP000248214">
    <property type="component" value="Unassembled WGS sequence"/>
</dbReference>
<comment type="caution">
    <text evidence="7">The sequence shown here is derived from an EMBL/GenBank/DDBJ whole genome shotgun (WGS) entry which is preliminary data.</text>
</comment>
<dbReference type="GO" id="GO:0004553">
    <property type="term" value="F:hydrolase activity, hydrolyzing O-glycosyl compounds"/>
    <property type="evidence" value="ECO:0007669"/>
    <property type="project" value="InterPro"/>
</dbReference>
<dbReference type="InterPro" id="IPR036156">
    <property type="entry name" value="Beta-gal/glucu_dom_sf"/>
</dbReference>
<evidence type="ECO:0000256" key="3">
    <source>
        <dbReference type="ARBA" id="ARBA00023295"/>
    </source>
</evidence>
<dbReference type="SUPFAM" id="SSF49303">
    <property type="entry name" value="beta-Galactosidase/glucuronidase domain"/>
    <property type="match status" value="1"/>
</dbReference>
<dbReference type="GO" id="GO:0005975">
    <property type="term" value="P:carbohydrate metabolic process"/>
    <property type="evidence" value="ECO:0007669"/>
    <property type="project" value="InterPro"/>
</dbReference>
<comment type="similarity">
    <text evidence="1">Belongs to the glycosyl hydrolase 2 family.</text>
</comment>
<evidence type="ECO:0000256" key="1">
    <source>
        <dbReference type="ARBA" id="ARBA00007401"/>
    </source>
</evidence>
<keyword evidence="2 7" id="KW-0378">Hydrolase</keyword>